<protein>
    <recommendedName>
        <fullName evidence="2">Periplasmic copper-binding protein NosD beta helix domain-containing protein</fullName>
    </recommendedName>
</protein>
<dbReference type="Pfam" id="PF05048">
    <property type="entry name" value="NosD"/>
    <property type="match status" value="1"/>
</dbReference>
<dbReference type="InterPro" id="IPR007742">
    <property type="entry name" value="NosD_dom"/>
</dbReference>
<dbReference type="AlphaFoldDB" id="A0AAN8A1D5"/>
<dbReference type="SUPFAM" id="SSF51126">
    <property type="entry name" value="Pectin lyase-like"/>
    <property type="match status" value="1"/>
</dbReference>
<evidence type="ECO:0000259" key="2">
    <source>
        <dbReference type="Pfam" id="PF05048"/>
    </source>
</evidence>
<feature type="chain" id="PRO_5042964294" description="Periplasmic copper-binding protein NosD beta helix domain-containing protein" evidence="1">
    <location>
        <begin position="20"/>
        <end position="404"/>
    </location>
</feature>
<dbReference type="InterPro" id="IPR006626">
    <property type="entry name" value="PbH1"/>
</dbReference>
<keyword evidence="1" id="KW-0732">Signal</keyword>
<dbReference type="InterPro" id="IPR011050">
    <property type="entry name" value="Pectin_lyase_fold/virulence"/>
</dbReference>
<dbReference type="EMBL" id="JAVRQU010000010">
    <property type="protein sequence ID" value="KAK5698073.1"/>
    <property type="molecule type" value="Genomic_DNA"/>
</dbReference>
<proteinExistence type="predicted"/>
<dbReference type="Proteomes" id="UP001310594">
    <property type="component" value="Unassembled WGS sequence"/>
</dbReference>
<organism evidence="3 4">
    <name type="scientific">Elasticomyces elasticus</name>
    <dbReference type="NCBI Taxonomy" id="574655"/>
    <lineage>
        <taxon>Eukaryota</taxon>
        <taxon>Fungi</taxon>
        <taxon>Dikarya</taxon>
        <taxon>Ascomycota</taxon>
        <taxon>Pezizomycotina</taxon>
        <taxon>Dothideomycetes</taxon>
        <taxon>Dothideomycetidae</taxon>
        <taxon>Mycosphaerellales</taxon>
        <taxon>Teratosphaeriaceae</taxon>
        <taxon>Elasticomyces</taxon>
    </lineage>
</organism>
<name>A0AAN8A1D5_9PEZI</name>
<evidence type="ECO:0000256" key="1">
    <source>
        <dbReference type="SAM" id="SignalP"/>
    </source>
</evidence>
<sequence>MKLLLTICGVLPLLTIALAIPVDKLVPKNKGKNRYSLAPKNDGSLNITGHHRVVYVHSYQSIQAAIHKASPGTEIVIESGIYAEQLTINKDGLTLTGRPGATIVPPTTFINNICTGLAGNITDAEGTITNTPLQAGICIHGSHIQLADFVTEHKKVVSVGRAVESLSISGLTISNFTGINIVAVGTRNARIHDNIVKDGGAYGILSDGSYDTVISGNEVSHSTLGTIGICSDNFHGARVTNNEVSSYFVGLCIQTSNSEIADNHVHGNCIGAFVDPRTDGAKIRNNHIGPTNEICRNIPIPSDVIRGIVVDGATNTLVRENVVEGQHSNGSATGIQVVDDPCNQGGLACSLDITAPAIASRNLVVGNVLRGNDVDLGLASIGSGNVFRKNECRSSSPEGLCGRR</sequence>
<comment type="caution">
    <text evidence="3">The sequence shown here is derived from an EMBL/GenBank/DDBJ whole genome shotgun (WGS) entry which is preliminary data.</text>
</comment>
<feature type="signal peptide" evidence="1">
    <location>
        <begin position="1"/>
        <end position="19"/>
    </location>
</feature>
<reference evidence="3" key="1">
    <citation type="submission" date="2023-08" db="EMBL/GenBank/DDBJ databases">
        <title>Black Yeasts Isolated from many extreme environments.</title>
        <authorList>
            <person name="Coleine C."/>
            <person name="Stajich J.E."/>
            <person name="Selbmann L."/>
        </authorList>
    </citation>
    <scope>NUCLEOTIDE SEQUENCE</scope>
    <source>
        <strain evidence="3">CCFEE 5810</strain>
    </source>
</reference>
<feature type="domain" description="Periplasmic copper-binding protein NosD beta helix" evidence="2">
    <location>
        <begin position="123"/>
        <end position="288"/>
    </location>
</feature>
<dbReference type="Gene3D" id="2.160.20.10">
    <property type="entry name" value="Single-stranded right-handed beta-helix, Pectin lyase-like"/>
    <property type="match status" value="1"/>
</dbReference>
<evidence type="ECO:0000313" key="3">
    <source>
        <dbReference type="EMBL" id="KAK5698073.1"/>
    </source>
</evidence>
<gene>
    <name evidence="3" type="ORF">LTR97_007033</name>
</gene>
<dbReference type="InterPro" id="IPR012334">
    <property type="entry name" value="Pectin_lyas_fold"/>
</dbReference>
<accession>A0AAN8A1D5</accession>
<evidence type="ECO:0000313" key="4">
    <source>
        <dbReference type="Proteomes" id="UP001310594"/>
    </source>
</evidence>
<dbReference type="SMART" id="SM00710">
    <property type="entry name" value="PbH1"/>
    <property type="match status" value="7"/>
</dbReference>